<organism evidence="1 2">
    <name type="scientific">Dyadobacter soli</name>
    <dbReference type="NCBI Taxonomy" id="659014"/>
    <lineage>
        <taxon>Bacteria</taxon>
        <taxon>Pseudomonadati</taxon>
        <taxon>Bacteroidota</taxon>
        <taxon>Cytophagia</taxon>
        <taxon>Cytophagales</taxon>
        <taxon>Spirosomataceae</taxon>
        <taxon>Dyadobacter</taxon>
    </lineage>
</organism>
<evidence type="ECO:0000313" key="2">
    <source>
        <dbReference type="Proteomes" id="UP000198748"/>
    </source>
</evidence>
<dbReference type="Proteomes" id="UP000198748">
    <property type="component" value="Unassembled WGS sequence"/>
</dbReference>
<gene>
    <name evidence="1" type="ORF">SAMN04487996_12264</name>
</gene>
<proteinExistence type="predicted"/>
<accession>A0A1G7WL30</accession>
<protein>
    <recommendedName>
        <fullName evidence="3">pEK499-p136 HEPN domain-containing protein</fullName>
    </recommendedName>
</protein>
<sequence length="170" mass="19822">MSTTPTLTWHQKIQIEDAIETVQKLLDSKILWEGNRPIYQHAVFIELLINLKDLLIKADRLGNRIAFTDGIQENERFGIRDVTDLIGNFRDAACHNDSYRRKIGDNVSYMNKVFPFNLPVEIRDAPFDGNPNHDIGYEVGGIYLYQRKHIERAFSEIKSFFEPIIINWEP</sequence>
<evidence type="ECO:0000313" key="1">
    <source>
        <dbReference type="EMBL" id="SDG71910.1"/>
    </source>
</evidence>
<dbReference type="OrthoDB" id="7004327at2"/>
<dbReference type="AlphaFoldDB" id="A0A1G7WL30"/>
<dbReference type="EMBL" id="FNAN01000022">
    <property type="protein sequence ID" value="SDG71910.1"/>
    <property type="molecule type" value="Genomic_DNA"/>
</dbReference>
<keyword evidence="2" id="KW-1185">Reference proteome</keyword>
<reference evidence="2" key="1">
    <citation type="submission" date="2016-10" db="EMBL/GenBank/DDBJ databases">
        <authorList>
            <person name="Varghese N."/>
            <person name="Submissions S."/>
        </authorList>
    </citation>
    <scope>NUCLEOTIDE SEQUENCE [LARGE SCALE GENOMIC DNA]</scope>
    <source>
        <strain evidence="2">DSM 25329</strain>
    </source>
</reference>
<name>A0A1G7WL30_9BACT</name>
<dbReference type="RefSeq" id="WP_090156699.1">
    <property type="nucleotide sequence ID" value="NZ_FNAN01000022.1"/>
</dbReference>
<evidence type="ECO:0008006" key="3">
    <source>
        <dbReference type="Google" id="ProtNLM"/>
    </source>
</evidence>